<keyword evidence="3" id="KW-1185">Reference proteome</keyword>
<proteinExistence type="predicted"/>
<evidence type="ECO:0000313" key="3">
    <source>
        <dbReference type="Proteomes" id="UP001152797"/>
    </source>
</evidence>
<sequence length="346" mass="37840">MLLAAVVWPCQILSNYESHEDNYNCGHLLGVDTSARRPLRCGAFGSQGKGIFDDKLSHGDELLGKLGHNQVELQLPFAAGGCNSGPGPGLLWITLMQDISLEDRRKMKGQLKETVNHLKISSLVSLALTPTNRSDVLAAVLEIISRREAKLTPQQVAYAAYSVAALQGLNRSEAALAAVEVSTLDEDENLAPLAEVLFFQGMDLAEAKALVVDTALGPRILKLPGGAVKRFVQICMLGALAAGLGKGFATGAYREGSHPFHNVVQVGLPSAHIEMPRLSRVSKWQPPMQFLQGRRRLAYKKDQLQAQQMLSYHMASGYSYKQALKLLGAEVRRWKRLMQERTAVVM</sequence>
<reference evidence="2 3" key="2">
    <citation type="submission" date="2024-05" db="EMBL/GenBank/DDBJ databases">
        <authorList>
            <person name="Chen Y."/>
            <person name="Shah S."/>
            <person name="Dougan E. K."/>
            <person name="Thang M."/>
            <person name="Chan C."/>
        </authorList>
    </citation>
    <scope>NUCLEOTIDE SEQUENCE [LARGE SCALE GENOMIC DNA]</scope>
</reference>
<name>A0A9P1CPN1_9DINO</name>
<dbReference type="EMBL" id="CAMXCT030001984">
    <property type="protein sequence ID" value="CAL4782000.1"/>
    <property type="molecule type" value="Genomic_DNA"/>
</dbReference>
<dbReference type="EMBL" id="CAMXCT010001984">
    <property type="protein sequence ID" value="CAI3994688.1"/>
    <property type="molecule type" value="Genomic_DNA"/>
</dbReference>
<dbReference type="Proteomes" id="UP001152797">
    <property type="component" value="Unassembled WGS sequence"/>
</dbReference>
<gene>
    <name evidence="1" type="ORF">C1SCF055_LOCUS21317</name>
</gene>
<accession>A0A9P1CPN1</accession>
<dbReference type="AlphaFoldDB" id="A0A9P1CPN1"/>
<comment type="caution">
    <text evidence="1">The sequence shown here is derived from an EMBL/GenBank/DDBJ whole genome shotgun (WGS) entry which is preliminary data.</text>
</comment>
<protein>
    <submittedName>
        <fullName evidence="1">Uncharacterized protein</fullName>
    </submittedName>
</protein>
<organism evidence="1">
    <name type="scientific">Cladocopium goreaui</name>
    <dbReference type="NCBI Taxonomy" id="2562237"/>
    <lineage>
        <taxon>Eukaryota</taxon>
        <taxon>Sar</taxon>
        <taxon>Alveolata</taxon>
        <taxon>Dinophyceae</taxon>
        <taxon>Suessiales</taxon>
        <taxon>Symbiodiniaceae</taxon>
        <taxon>Cladocopium</taxon>
    </lineage>
</organism>
<dbReference type="EMBL" id="CAMXCT020001984">
    <property type="protein sequence ID" value="CAL1148063.1"/>
    <property type="molecule type" value="Genomic_DNA"/>
</dbReference>
<reference evidence="1" key="1">
    <citation type="submission" date="2022-10" db="EMBL/GenBank/DDBJ databases">
        <authorList>
            <person name="Chen Y."/>
            <person name="Dougan E. K."/>
            <person name="Chan C."/>
            <person name="Rhodes N."/>
            <person name="Thang M."/>
        </authorList>
    </citation>
    <scope>NUCLEOTIDE SEQUENCE</scope>
</reference>
<evidence type="ECO:0000313" key="1">
    <source>
        <dbReference type="EMBL" id="CAI3994688.1"/>
    </source>
</evidence>
<evidence type="ECO:0000313" key="2">
    <source>
        <dbReference type="EMBL" id="CAL4782000.1"/>
    </source>
</evidence>